<keyword evidence="3" id="KW-1185">Reference proteome</keyword>
<dbReference type="EMBL" id="JQJD01000057">
    <property type="protein sequence ID" value="KGN78782.1"/>
    <property type="molecule type" value="Genomic_DNA"/>
</dbReference>
<feature type="transmembrane region" description="Helical" evidence="1">
    <location>
        <begin position="78"/>
        <end position="103"/>
    </location>
</feature>
<dbReference type="InterPro" id="IPR009937">
    <property type="entry name" value="Phage_holin_3_6"/>
</dbReference>
<organism evidence="2 3">
    <name type="scientific">Porphyromonas cangingivalis</name>
    <dbReference type="NCBI Taxonomy" id="36874"/>
    <lineage>
        <taxon>Bacteria</taxon>
        <taxon>Pseudomonadati</taxon>
        <taxon>Bacteroidota</taxon>
        <taxon>Bacteroidia</taxon>
        <taxon>Bacteroidales</taxon>
        <taxon>Porphyromonadaceae</taxon>
        <taxon>Porphyromonas</taxon>
    </lineage>
</organism>
<reference evidence="2 3" key="1">
    <citation type="submission" date="2014-08" db="EMBL/GenBank/DDBJ databases">
        <title>Porphyromonas cangingivalis strain:COT-109_OH1386 Genome sequencing.</title>
        <authorList>
            <person name="Wallis C."/>
            <person name="Deusch O."/>
            <person name="O'Flynn C."/>
            <person name="Davis I."/>
            <person name="Jospin G."/>
            <person name="Darling A.E."/>
            <person name="Coil D.A."/>
            <person name="Alexiev A."/>
            <person name="Horsfall A."/>
            <person name="Kirkwood N."/>
            <person name="Harris S."/>
            <person name="Eisen J.A."/>
        </authorList>
    </citation>
    <scope>NUCLEOTIDE SEQUENCE [LARGE SCALE GENOMIC DNA]</scope>
    <source>
        <strain evidence="3">COT-109 OH1386</strain>
    </source>
</reference>
<dbReference type="Pfam" id="PF07332">
    <property type="entry name" value="Phage_holin_3_6"/>
    <property type="match status" value="1"/>
</dbReference>
<evidence type="ECO:0000313" key="3">
    <source>
        <dbReference type="Proteomes" id="UP000030125"/>
    </source>
</evidence>
<feature type="transmembrane region" description="Helical" evidence="1">
    <location>
        <begin position="47"/>
        <end position="72"/>
    </location>
</feature>
<dbReference type="AlphaFoldDB" id="A0A099X012"/>
<keyword evidence="1" id="KW-0812">Transmembrane</keyword>
<evidence type="ECO:0000256" key="1">
    <source>
        <dbReference type="SAM" id="Phobius"/>
    </source>
</evidence>
<gene>
    <name evidence="2" type="ORF">HQ35_09050</name>
</gene>
<keyword evidence="1" id="KW-1133">Transmembrane helix</keyword>
<comment type="caution">
    <text evidence="2">The sequence shown here is derived from an EMBL/GenBank/DDBJ whole genome shotgun (WGS) entry which is preliminary data.</text>
</comment>
<evidence type="ECO:0008006" key="4">
    <source>
        <dbReference type="Google" id="ProtNLM"/>
    </source>
</evidence>
<name>A0A099X012_PORCN</name>
<keyword evidence="1" id="KW-0472">Membrane</keyword>
<dbReference type="Proteomes" id="UP000030125">
    <property type="component" value="Unassembled WGS sequence"/>
</dbReference>
<dbReference type="OrthoDB" id="1014915at2"/>
<evidence type="ECO:0000313" key="2">
    <source>
        <dbReference type="EMBL" id="KGN78782.1"/>
    </source>
</evidence>
<protein>
    <recommendedName>
        <fullName evidence="4">Holin-X, holin superfamily III</fullName>
    </recommendedName>
</protein>
<proteinExistence type="predicted"/>
<accession>A0A099X012</accession>
<dbReference type="STRING" id="36874.HQ34_02895"/>
<sequence length="151" mass="16641">MQKSIQTLIQETKEDLSNIIDSKIELYKLSAYEKGVPVGLNIAYNTILIVLLLFVIGMLLTSAALGMATLFVDGDVSVLTAVSLGFLAVGGILLLIGLIMLLLRKSIVRSSYNKIIGKMLDETPEVVNTDALAIEYHPETYNTYTQEERMQ</sequence>
<dbReference type="RefSeq" id="WP_036845318.1">
    <property type="nucleotide sequence ID" value="NZ_JQJD01000057.1"/>
</dbReference>